<dbReference type="AlphaFoldDB" id="A0A438N7R8"/>
<dbReference type="GO" id="GO:0016747">
    <property type="term" value="F:acyltransferase activity, transferring groups other than amino-acyl groups"/>
    <property type="evidence" value="ECO:0007669"/>
    <property type="project" value="InterPro"/>
</dbReference>
<reference evidence="4 5" key="1">
    <citation type="submission" date="2017-03" db="EMBL/GenBank/DDBJ databases">
        <title>Genomes of endolithic fungi from Antarctica.</title>
        <authorList>
            <person name="Coleine C."/>
            <person name="Masonjones S."/>
            <person name="Stajich J.E."/>
        </authorList>
    </citation>
    <scope>NUCLEOTIDE SEQUENCE [LARGE SCALE GENOMIC DNA]</scope>
    <source>
        <strain evidence="4 5">CCFEE 6314</strain>
    </source>
</reference>
<evidence type="ECO:0000313" key="5">
    <source>
        <dbReference type="Proteomes" id="UP000288859"/>
    </source>
</evidence>
<keyword evidence="2" id="KW-1133">Transmembrane helix</keyword>
<feature type="domain" description="Acyltransferase 3" evidence="3">
    <location>
        <begin position="98"/>
        <end position="482"/>
    </location>
</feature>
<feature type="transmembrane region" description="Helical" evidence="2">
    <location>
        <begin position="296"/>
        <end position="320"/>
    </location>
</feature>
<dbReference type="VEuPathDB" id="FungiDB:PV10_08495"/>
<proteinExistence type="predicted"/>
<accession>A0A438N7R8</accession>
<feature type="transmembrane region" description="Helical" evidence="2">
    <location>
        <begin position="140"/>
        <end position="162"/>
    </location>
</feature>
<feature type="compositionally biased region" description="Polar residues" evidence="1">
    <location>
        <begin position="576"/>
        <end position="587"/>
    </location>
</feature>
<feature type="transmembrane region" description="Helical" evidence="2">
    <location>
        <begin position="351"/>
        <end position="372"/>
    </location>
</feature>
<organism evidence="4 5">
    <name type="scientific">Exophiala mesophila</name>
    <name type="common">Black yeast-like fungus</name>
    <dbReference type="NCBI Taxonomy" id="212818"/>
    <lineage>
        <taxon>Eukaryota</taxon>
        <taxon>Fungi</taxon>
        <taxon>Dikarya</taxon>
        <taxon>Ascomycota</taxon>
        <taxon>Pezizomycotina</taxon>
        <taxon>Eurotiomycetes</taxon>
        <taxon>Chaetothyriomycetidae</taxon>
        <taxon>Chaetothyriales</taxon>
        <taxon>Herpotrichiellaceae</taxon>
        <taxon>Exophiala</taxon>
    </lineage>
</organism>
<evidence type="ECO:0000256" key="2">
    <source>
        <dbReference type="SAM" id="Phobius"/>
    </source>
</evidence>
<dbReference type="OrthoDB" id="5819582at2759"/>
<evidence type="ECO:0000259" key="3">
    <source>
        <dbReference type="Pfam" id="PF01757"/>
    </source>
</evidence>
<evidence type="ECO:0000313" key="4">
    <source>
        <dbReference type="EMBL" id="RVX71698.1"/>
    </source>
</evidence>
<protein>
    <recommendedName>
        <fullName evidence="3">Acyltransferase 3 domain-containing protein</fullName>
    </recommendedName>
</protein>
<keyword evidence="2" id="KW-0472">Membrane</keyword>
<feature type="transmembrane region" description="Helical" evidence="2">
    <location>
        <begin position="192"/>
        <end position="212"/>
    </location>
</feature>
<keyword evidence="2" id="KW-0812">Transmembrane</keyword>
<evidence type="ECO:0000256" key="1">
    <source>
        <dbReference type="SAM" id="MobiDB-lite"/>
    </source>
</evidence>
<dbReference type="PANTHER" id="PTHR23028">
    <property type="entry name" value="ACETYLTRANSFERASE"/>
    <property type="match status" value="1"/>
</dbReference>
<sequence length="587" mass="66060">MQWLNWKVSGSVSRSREFNAGHEAVPLIVVEPPDDDLEAGDIASPKTLPHANSSFSDTSQSELSALFTTLVRILSYVWIALRPRIFSGHQDRQLGPTDWLSGVRGVASLFVMFSHIRVNLFGDVGHGWSSEHPRFLELPIIRLAYSGGAMVTLFFIVSGYALSYRTLSLMRETTPDHFKIFKSLASSVFRRAIRLYIPVFVLAFIQLWTLYFRLQAPPPSEPRASTVLSLLGWWIEAVANALNPFDRNLPAAFNAPLAKIEMVWWTIPTEYRGSLVVFVVLLVLSQTRNLVRSLALVTYLLWTTYIGQWEVFLFIAGIVCCDLHLSSQSRASEAALTLGDESPAATPSRKWWKGVVSVCLSSLALVPILYILGAPEGWMVPDDWPGYGDAPFYYTLRIWTPQSWKGNTVAGDFWRCLAAVAFILLVDNTSFLRRLFEFPLSQYLADISFSLYLLHPITLKCIGNRMFSYIDRWVDAVGNYWLKQFLRVVLVSILFGPILFWVSELGATYLDQMSVKFAKWAEGKFRSGRETAIALPDTDNATTNQSRWVNTSENVEVVRVRDAQDIGDAAGHHLPSPSSDVGINRLQ</sequence>
<dbReference type="PANTHER" id="PTHR23028:SF134">
    <property type="entry name" value="PUTATIVE (AFU_ORTHOLOGUE AFUA_4G08520)-RELATED"/>
    <property type="match status" value="1"/>
</dbReference>
<dbReference type="InterPro" id="IPR002656">
    <property type="entry name" value="Acyl_transf_3_dom"/>
</dbReference>
<dbReference type="InterPro" id="IPR050879">
    <property type="entry name" value="Acyltransferase_3"/>
</dbReference>
<feature type="transmembrane region" description="Helical" evidence="2">
    <location>
        <begin position="263"/>
        <end position="284"/>
    </location>
</feature>
<dbReference type="Pfam" id="PF01757">
    <property type="entry name" value="Acyl_transf_3"/>
    <property type="match status" value="1"/>
</dbReference>
<dbReference type="EMBL" id="NAJM01000016">
    <property type="protein sequence ID" value="RVX71698.1"/>
    <property type="molecule type" value="Genomic_DNA"/>
</dbReference>
<gene>
    <name evidence="4" type="ORF">B0A52_03882</name>
</gene>
<name>A0A438N7R8_EXOME</name>
<feature type="region of interest" description="Disordered" evidence="1">
    <location>
        <begin position="568"/>
        <end position="587"/>
    </location>
</feature>
<dbReference type="Proteomes" id="UP000288859">
    <property type="component" value="Unassembled WGS sequence"/>
</dbReference>
<comment type="caution">
    <text evidence="4">The sequence shown here is derived from an EMBL/GenBank/DDBJ whole genome shotgun (WGS) entry which is preliminary data.</text>
</comment>
<feature type="transmembrane region" description="Helical" evidence="2">
    <location>
        <begin position="485"/>
        <end position="510"/>
    </location>
</feature>